<dbReference type="AlphaFoldDB" id="A0A9X3F2Z4"/>
<dbReference type="EMBL" id="JAPNKE010000002">
    <property type="protein sequence ID" value="MCY1010446.1"/>
    <property type="molecule type" value="Genomic_DNA"/>
</dbReference>
<evidence type="ECO:0000313" key="2">
    <source>
        <dbReference type="EMBL" id="MCY1010446.1"/>
    </source>
</evidence>
<dbReference type="InterPro" id="IPR009799">
    <property type="entry name" value="EthD_dom"/>
</dbReference>
<reference evidence="2" key="1">
    <citation type="submission" date="2022-11" db="EMBL/GenBank/DDBJ databases">
        <title>Minimal conservation of predation-associated metabolite biosynthetic gene clusters underscores biosynthetic potential of Myxococcota including descriptions for ten novel species: Archangium lansinium sp. nov., Myxococcus landrumus sp. nov., Nannocystis bai.</title>
        <authorList>
            <person name="Ahearne A."/>
            <person name="Stevens C."/>
            <person name="Phillips K."/>
        </authorList>
    </citation>
    <scope>NUCLEOTIDE SEQUENCE</scope>
    <source>
        <strain evidence="2">Na p29</strain>
    </source>
</reference>
<sequence length="116" mass="13313">MLTIMAFLARRPDLTPEAFIDHYENHHVPLICRLVGAPPVYRRSYLRRDEPLLPGAPIGFDVVTEQKFADREALQAWLAAVSQPEVAEQVRADEARFLDHRHYFAYVVEEHVTTSG</sequence>
<feature type="domain" description="EthD" evidence="1">
    <location>
        <begin position="11"/>
        <end position="100"/>
    </location>
</feature>
<organism evidence="2 3">
    <name type="scientific">Nannocystis pusilla</name>
    <dbReference type="NCBI Taxonomy" id="889268"/>
    <lineage>
        <taxon>Bacteria</taxon>
        <taxon>Pseudomonadati</taxon>
        <taxon>Myxococcota</taxon>
        <taxon>Polyangia</taxon>
        <taxon>Nannocystales</taxon>
        <taxon>Nannocystaceae</taxon>
        <taxon>Nannocystis</taxon>
    </lineage>
</organism>
<dbReference type="Pfam" id="PF07110">
    <property type="entry name" value="EthD"/>
    <property type="match status" value="1"/>
</dbReference>
<name>A0A9X3F2Z4_9BACT</name>
<dbReference type="GO" id="GO:0016491">
    <property type="term" value="F:oxidoreductase activity"/>
    <property type="evidence" value="ECO:0007669"/>
    <property type="project" value="InterPro"/>
</dbReference>
<dbReference type="Gene3D" id="3.30.70.100">
    <property type="match status" value="1"/>
</dbReference>
<dbReference type="Proteomes" id="UP001150924">
    <property type="component" value="Unassembled WGS sequence"/>
</dbReference>
<comment type="caution">
    <text evidence="2">The sequence shown here is derived from an EMBL/GenBank/DDBJ whole genome shotgun (WGS) entry which is preliminary data.</text>
</comment>
<proteinExistence type="predicted"/>
<protein>
    <submittedName>
        <fullName evidence="2">EthD domain-containing protein</fullName>
    </submittedName>
</protein>
<dbReference type="SUPFAM" id="SSF54909">
    <property type="entry name" value="Dimeric alpha+beta barrel"/>
    <property type="match status" value="1"/>
</dbReference>
<evidence type="ECO:0000313" key="3">
    <source>
        <dbReference type="Proteomes" id="UP001150924"/>
    </source>
</evidence>
<evidence type="ECO:0000259" key="1">
    <source>
        <dbReference type="Pfam" id="PF07110"/>
    </source>
</evidence>
<dbReference type="RefSeq" id="WP_267773396.1">
    <property type="nucleotide sequence ID" value="NZ_JAPNKE010000002.1"/>
</dbReference>
<gene>
    <name evidence="2" type="ORF">OV079_33740</name>
</gene>
<accession>A0A9X3F2Z4</accession>
<dbReference type="InterPro" id="IPR011008">
    <property type="entry name" value="Dimeric_a/b-barrel"/>
</dbReference>
<keyword evidence="3" id="KW-1185">Reference proteome</keyword>